<dbReference type="PANTHER" id="PTHR32215">
    <property type="entry name" value="CILIA- AND FLAGELLA-ASSOCIATED PROTEIN 57"/>
    <property type="match status" value="1"/>
</dbReference>
<feature type="compositionally biased region" description="Acidic residues" evidence="3">
    <location>
        <begin position="1360"/>
        <end position="1373"/>
    </location>
</feature>
<feature type="compositionally biased region" description="Basic and acidic residues" evidence="3">
    <location>
        <begin position="1374"/>
        <end position="1396"/>
    </location>
</feature>
<dbReference type="InterPro" id="IPR001680">
    <property type="entry name" value="WD40_rpt"/>
</dbReference>
<dbReference type="Proteomes" id="UP000028828">
    <property type="component" value="Unassembled WGS sequence"/>
</dbReference>
<evidence type="ECO:0000313" key="5">
    <source>
        <dbReference type="Proteomes" id="UP000028828"/>
    </source>
</evidence>
<dbReference type="Gene3D" id="2.130.10.10">
    <property type="entry name" value="YVTN repeat-like/Quinoprotein amine dehydrogenase"/>
    <property type="match status" value="2"/>
</dbReference>
<feature type="repeat" description="WD" evidence="1">
    <location>
        <begin position="391"/>
        <end position="423"/>
    </location>
</feature>
<dbReference type="PROSITE" id="PS50294">
    <property type="entry name" value="WD_REPEATS_REGION"/>
    <property type="match status" value="1"/>
</dbReference>
<feature type="compositionally biased region" description="Polar residues" evidence="3">
    <location>
        <begin position="31"/>
        <end position="41"/>
    </location>
</feature>
<keyword evidence="1" id="KW-0853">WD repeat</keyword>
<dbReference type="InterPro" id="IPR015943">
    <property type="entry name" value="WD40/YVTN_repeat-like_dom_sf"/>
</dbReference>
<dbReference type="PANTHER" id="PTHR32215:SF0">
    <property type="entry name" value="CILIA- AND FLAGELLA-ASSOCIATED PROTEIN 57"/>
    <property type="match status" value="1"/>
</dbReference>
<feature type="region of interest" description="Disordered" evidence="3">
    <location>
        <begin position="1234"/>
        <end position="1439"/>
    </location>
</feature>
<dbReference type="SMR" id="A0A086JKR3"/>
<feature type="coiled-coil region" evidence="2">
    <location>
        <begin position="1008"/>
        <end position="1070"/>
    </location>
</feature>
<evidence type="ECO:0000313" key="4">
    <source>
        <dbReference type="EMBL" id="KFG32731.1"/>
    </source>
</evidence>
<keyword evidence="2" id="KW-0175">Coiled coil</keyword>
<feature type="compositionally biased region" description="Basic and acidic residues" evidence="3">
    <location>
        <begin position="1310"/>
        <end position="1320"/>
    </location>
</feature>
<dbReference type="SMART" id="SM00320">
    <property type="entry name" value="WD40"/>
    <property type="match status" value="6"/>
</dbReference>
<dbReference type="PROSITE" id="PS50082">
    <property type="entry name" value="WD_REPEATS_2"/>
    <property type="match status" value="2"/>
</dbReference>
<feature type="coiled-coil region" evidence="2">
    <location>
        <begin position="708"/>
        <end position="782"/>
    </location>
</feature>
<evidence type="ECO:0000256" key="2">
    <source>
        <dbReference type="SAM" id="Coils"/>
    </source>
</evidence>
<reference evidence="4 5" key="1">
    <citation type="submission" date="2014-03" db="EMBL/GenBank/DDBJ databases">
        <authorList>
            <person name="Sibley D."/>
            <person name="Venepally P."/>
            <person name="Karamycheva S."/>
            <person name="Hadjithomas M."/>
            <person name="Khan A."/>
            <person name="Brunk B."/>
            <person name="Roos D."/>
            <person name="Caler E."/>
            <person name="Lorenzi H."/>
        </authorList>
    </citation>
    <scope>NUCLEOTIDE SEQUENCE [LARGE SCALE GENOMIC DNA]</scope>
    <source>
        <strain evidence="5">p89</strain>
    </source>
</reference>
<feature type="repeat" description="WD" evidence="1">
    <location>
        <begin position="514"/>
        <end position="547"/>
    </location>
</feature>
<feature type="region of interest" description="Disordered" evidence="3">
    <location>
        <begin position="1172"/>
        <end position="1207"/>
    </location>
</feature>
<dbReference type="InterPro" id="IPR052993">
    <property type="entry name" value="CFA-57"/>
</dbReference>
<name>A0A086JKR3_TOXGO</name>
<feature type="compositionally biased region" description="Polar residues" evidence="3">
    <location>
        <begin position="1282"/>
        <end position="1292"/>
    </location>
</feature>
<feature type="region of interest" description="Disordered" evidence="3">
    <location>
        <begin position="1"/>
        <end position="53"/>
    </location>
</feature>
<dbReference type="VEuPathDB" id="ToxoDB:TGP89_265205"/>
<proteinExistence type="predicted"/>
<dbReference type="SUPFAM" id="SSF50978">
    <property type="entry name" value="WD40 repeat-like"/>
    <property type="match status" value="2"/>
</dbReference>
<dbReference type="Pfam" id="PF00400">
    <property type="entry name" value="WD40"/>
    <property type="match status" value="3"/>
</dbReference>
<protein>
    <submittedName>
        <fullName evidence="4">WD domain, G-beta repeat-containing protein</fullName>
    </submittedName>
</protein>
<sequence length="1439" mass="163415">MEKGRATSYNRSDDASQTSRSPPASSDPPGAQTTNGGTAVSSGHGKEVEEEANTGPQAVSLVYRHIFGATAEVKNAVHFVEQAVVAYPAGHHVVLYSTETRTQKFFPGSDESLGCTCLAMSPNRRFLAVGERCAQRALVTIHDLLTNKRKKSLAFVDCLSNNFVSLAFSTDTKMLLALGGPPDWCLVYWAWEKPKVVASYKFNNPSQIRYCDCSFNPLDSNVVCMIGDGVSRLMKVQEGSFRPIQNHLLKREGQGYSCHAWLADGNIVAGTEAGELVLFDNGGDFKGSLTCAPGSTRSVLCIVATSRGFICGGEDATLHMYEKTDDDQYKALMELRVERQNPGVRVTSISLSPHEDSLCVCLSNSQLFQMSTKFPRKKGGDESQGLTYLHTPFHKGPILGLDVCELKPLIVTCGEDKSIRVWNFIENTMELCKCYSEEVYSVAFHPSGFHILAGFSDKLRFMNLLLDDLTTMREFVIKGCRECRFSNGGHLFAAVHSNLIQVYETYTCRSVVTLRGHNSKVRSLCWSPDDSILVSTGMDGAVYEFSIIKGLRLSDWVYKGINFSSAVVYRGDEENFNTVFVVGSDNSLKEVSNSQLVNTYDAGSTLSSLALPRTTRALFAGTADAGAPGQLRSYAFPLTGEYLRYPCHGGPVQRICVSKDGSFVISCGMDGTLCICAIVDKEKAVDDEEELTASTVYTDEVLVTRTQVRERKAQMTELERQVEDLTNQMDFQLRNRETQHKEQLLQLEERYNHELELERKKYDILREEKQEQEQEFIDQERAREDKHAATVQQMETNFQNKMTIEVARYHKVQSERERDNAEWEARLKQVTDEFSAKLAQMTVEFESSKKASRDELASLREQQELAFKTHQELLRQIEEDADREIEELKEAYEEKLAQENAEKVRLRGQTGIHRKRHEDLKEQAELLKEELKHKEEASQRYRTDIDKLLTDREMVLKEIQERDRTIGDKEQRVYELKKQNQELEKFKFVLGHKIRELKAMIDPKDKTIADMQRQIQAMDAELVDYHRQNKLSSLELGQLKLKQRALQDEIVDRRQQLATAENQMKRMKNDLYECVQHIQDPKKLKDAITRLYRKYITNELAKDDVDFDILKEQNRQRDYLEKSVESLKRRLAKDSEVHRQDNIKIMQENASLICEINDLRREVNLLRLERQESRVQGASQNSLNSRKKVEKDSGPALPRKTPLNTHEELANTVETQRKQIEVLTAQIDTLQHKLNQKGSRFQKPASRLPRRASKTEEAKIPNNSQAVPKKPAGSDRHIAQKTFRQATNTSSSEDAKTGHATPPNTQRLSAKTEKSNERNDVAGLASPSLTLDVQGQEEETNEFAPVEMGVAEINRAETGEAGEEMGDTADEAEMQNRREPEELDLKERYGDCRESACTDEEQQPEVSDHVEVQNARPEETEEGDEYSKEERGDELEEIE</sequence>
<evidence type="ECO:0000256" key="1">
    <source>
        <dbReference type="PROSITE-ProRule" id="PRU00221"/>
    </source>
</evidence>
<dbReference type="EMBL" id="AEYI02001829">
    <property type="protein sequence ID" value="KFG32731.1"/>
    <property type="molecule type" value="Genomic_DNA"/>
</dbReference>
<feature type="compositionally biased region" description="Polar residues" evidence="3">
    <location>
        <begin position="7"/>
        <end position="24"/>
    </location>
</feature>
<dbReference type="InterPro" id="IPR036322">
    <property type="entry name" value="WD40_repeat_dom_sf"/>
</dbReference>
<feature type="coiled-coil region" evidence="2">
    <location>
        <begin position="860"/>
        <end position="944"/>
    </location>
</feature>
<gene>
    <name evidence="4" type="ORF">TGP89_265205</name>
</gene>
<dbReference type="OrthoDB" id="47276at2759"/>
<organism evidence="4 5">
    <name type="scientific">Toxoplasma gondii p89</name>
    <dbReference type="NCBI Taxonomy" id="943119"/>
    <lineage>
        <taxon>Eukaryota</taxon>
        <taxon>Sar</taxon>
        <taxon>Alveolata</taxon>
        <taxon>Apicomplexa</taxon>
        <taxon>Conoidasida</taxon>
        <taxon>Coccidia</taxon>
        <taxon>Eucoccidiorida</taxon>
        <taxon>Eimeriorina</taxon>
        <taxon>Sarcocystidae</taxon>
        <taxon>Toxoplasma</taxon>
    </lineage>
</organism>
<comment type="caution">
    <text evidence="4">The sequence shown here is derived from an EMBL/GenBank/DDBJ whole genome shotgun (WGS) entry which is preliminary data.</text>
</comment>
<accession>A0A086JKR3</accession>
<feature type="compositionally biased region" description="Polar residues" evidence="3">
    <location>
        <begin position="1174"/>
        <end position="1184"/>
    </location>
</feature>
<evidence type="ECO:0000256" key="3">
    <source>
        <dbReference type="SAM" id="MobiDB-lite"/>
    </source>
</evidence>